<dbReference type="InterPro" id="IPR015886">
    <property type="entry name" value="H2TH_FPG"/>
</dbReference>
<dbReference type="InterPro" id="IPR020629">
    <property type="entry name" value="FPG_Glyclase"/>
</dbReference>
<dbReference type="SUPFAM" id="SSF57716">
    <property type="entry name" value="Glucocorticoid receptor-like (DNA-binding domain)"/>
    <property type="match status" value="1"/>
</dbReference>
<dbReference type="EMBL" id="LCMF01000015">
    <property type="protein sequence ID" value="KKU30692.1"/>
    <property type="molecule type" value="Genomic_DNA"/>
</dbReference>
<evidence type="ECO:0000259" key="18">
    <source>
        <dbReference type="PROSITE" id="PS51068"/>
    </source>
</evidence>
<dbReference type="InterPro" id="IPR015887">
    <property type="entry name" value="DNA_glyclase_Znf_dom_DNA_BS"/>
</dbReference>
<dbReference type="PROSITE" id="PS51066">
    <property type="entry name" value="ZF_FPG_2"/>
    <property type="match status" value="1"/>
</dbReference>
<dbReference type="SUPFAM" id="SSF81624">
    <property type="entry name" value="N-terminal domain of MutM-like DNA repair proteins"/>
    <property type="match status" value="1"/>
</dbReference>
<evidence type="ECO:0000256" key="16">
    <source>
        <dbReference type="PROSITE-ProRule" id="PRU00391"/>
    </source>
</evidence>
<keyword evidence="14" id="KW-0326">Glycosidase</keyword>
<dbReference type="CDD" id="cd08966">
    <property type="entry name" value="EcFpg-like_N"/>
    <property type="match status" value="1"/>
</dbReference>
<dbReference type="Proteomes" id="UP000034732">
    <property type="component" value="Unassembled WGS sequence"/>
</dbReference>
<evidence type="ECO:0000313" key="20">
    <source>
        <dbReference type="Proteomes" id="UP000034732"/>
    </source>
</evidence>
<dbReference type="InterPro" id="IPR010663">
    <property type="entry name" value="Znf_FPG/IleRS"/>
</dbReference>
<dbReference type="Gene3D" id="3.20.190.10">
    <property type="entry name" value="MutM-like, N-terminal"/>
    <property type="match status" value="1"/>
</dbReference>
<evidence type="ECO:0000259" key="17">
    <source>
        <dbReference type="PROSITE" id="PS51066"/>
    </source>
</evidence>
<dbReference type="SMART" id="SM00898">
    <property type="entry name" value="Fapy_DNA_glyco"/>
    <property type="match status" value="1"/>
</dbReference>
<dbReference type="SUPFAM" id="SSF46946">
    <property type="entry name" value="S13-like H2TH domain"/>
    <property type="match status" value="1"/>
</dbReference>
<dbReference type="GO" id="GO:0003684">
    <property type="term" value="F:damaged DNA binding"/>
    <property type="evidence" value="ECO:0007669"/>
    <property type="project" value="InterPro"/>
</dbReference>
<dbReference type="Pfam" id="PF06827">
    <property type="entry name" value="zf-FPG_IleRS"/>
    <property type="match status" value="1"/>
</dbReference>
<name>A0A0G1PDG0_UNCKA</name>
<evidence type="ECO:0000256" key="1">
    <source>
        <dbReference type="ARBA" id="ARBA00001668"/>
    </source>
</evidence>
<comment type="catalytic activity">
    <reaction evidence="1">
        <text>Hydrolysis of DNA containing ring-opened 7-methylguanine residues, releasing 2,6-diamino-4-hydroxy-5-(N-methyl)formamidopyrimidine.</text>
        <dbReference type="EC" id="3.2.2.23"/>
    </reaction>
</comment>
<evidence type="ECO:0000256" key="15">
    <source>
        <dbReference type="ARBA" id="ARBA00044632"/>
    </source>
</evidence>
<dbReference type="InterPro" id="IPR035937">
    <property type="entry name" value="FPG_N"/>
</dbReference>
<organism evidence="19 20">
    <name type="scientific">candidate division WWE3 bacterium GW2011_GWA1_46_21</name>
    <dbReference type="NCBI Taxonomy" id="1619107"/>
    <lineage>
        <taxon>Bacteria</taxon>
        <taxon>Katanobacteria</taxon>
    </lineage>
</organism>
<dbReference type="GO" id="GO:0006284">
    <property type="term" value="P:base-excision repair"/>
    <property type="evidence" value="ECO:0007669"/>
    <property type="project" value="InterPro"/>
</dbReference>
<keyword evidence="6" id="KW-0227">DNA damage</keyword>
<evidence type="ECO:0000313" key="19">
    <source>
        <dbReference type="EMBL" id="KKU30692.1"/>
    </source>
</evidence>
<dbReference type="SMART" id="SM01232">
    <property type="entry name" value="H2TH"/>
    <property type="match status" value="1"/>
</dbReference>
<dbReference type="Pfam" id="PF06831">
    <property type="entry name" value="H2TH"/>
    <property type="match status" value="1"/>
</dbReference>
<comment type="catalytic activity">
    <reaction evidence="15">
        <text>2'-deoxyribonucleotide-(2'-deoxyribose 5'-phosphate)-2'-deoxyribonucleotide-DNA = a 3'-end 2'-deoxyribonucleotide-(2,3-dehydro-2,3-deoxyribose 5'-phosphate)-DNA + a 5'-end 5'-phospho-2'-deoxyribonucleoside-DNA + H(+)</text>
        <dbReference type="Rhea" id="RHEA:66592"/>
        <dbReference type="Rhea" id="RHEA-COMP:13180"/>
        <dbReference type="Rhea" id="RHEA-COMP:16897"/>
        <dbReference type="Rhea" id="RHEA-COMP:17067"/>
        <dbReference type="ChEBI" id="CHEBI:15378"/>
        <dbReference type="ChEBI" id="CHEBI:136412"/>
        <dbReference type="ChEBI" id="CHEBI:157695"/>
        <dbReference type="ChEBI" id="CHEBI:167181"/>
        <dbReference type="EC" id="4.2.99.18"/>
    </reaction>
</comment>
<dbReference type="PROSITE" id="PS51068">
    <property type="entry name" value="FPG_CAT"/>
    <property type="match status" value="1"/>
</dbReference>
<protein>
    <submittedName>
        <fullName evidence="19">Formamidopyrimidine-DNA glycosylase (Fapy-DNA glycosylase)</fullName>
    </submittedName>
</protein>
<dbReference type="GO" id="GO:0008270">
    <property type="term" value="F:zinc ion binding"/>
    <property type="evidence" value="ECO:0007669"/>
    <property type="project" value="UniProtKB-KW"/>
</dbReference>
<comment type="subunit">
    <text evidence="4">Monomer.</text>
</comment>
<evidence type="ECO:0000256" key="10">
    <source>
        <dbReference type="ARBA" id="ARBA00023125"/>
    </source>
</evidence>
<evidence type="ECO:0000256" key="11">
    <source>
        <dbReference type="ARBA" id="ARBA00023204"/>
    </source>
</evidence>
<evidence type="ECO:0000256" key="8">
    <source>
        <dbReference type="ARBA" id="ARBA00022801"/>
    </source>
</evidence>
<keyword evidence="5" id="KW-0479">Metal-binding</keyword>
<comment type="cofactor">
    <cofactor evidence="2">
        <name>Zn(2+)</name>
        <dbReference type="ChEBI" id="CHEBI:29105"/>
    </cofactor>
</comment>
<proteinExistence type="inferred from homology"/>
<keyword evidence="8" id="KW-0378">Hydrolase</keyword>
<evidence type="ECO:0000256" key="7">
    <source>
        <dbReference type="ARBA" id="ARBA00022771"/>
    </source>
</evidence>
<evidence type="ECO:0000256" key="12">
    <source>
        <dbReference type="ARBA" id="ARBA00023239"/>
    </source>
</evidence>
<dbReference type="NCBIfam" id="NF002211">
    <property type="entry name" value="PRK01103.1"/>
    <property type="match status" value="1"/>
</dbReference>
<keyword evidence="10" id="KW-0238">DNA-binding</keyword>
<dbReference type="InterPro" id="IPR012319">
    <property type="entry name" value="FPG_cat"/>
</dbReference>
<comment type="caution">
    <text evidence="19">The sequence shown here is derived from an EMBL/GenBank/DDBJ whole genome shotgun (WGS) entry which is preliminary data.</text>
</comment>
<evidence type="ECO:0000256" key="14">
    <source>
        <dbReference type="ARBA" id="ARBA00023295"/>
    </source>
</evidence>
<dbReference type="PANTHER" id="PTHR22993:SF9">
    <property type="entry name" value="FORMAMIDOPYRIMIDINE-DNA GLYCOSYLASE"/>
    <property type="match status" value="1"/>
</dbReference>
<evidence type="ECO:0000256" key="13">
    <source>
        <dbReference type="ARBA" id="ARBA00023268"/>
    </source>
</evidence>
<gene>
    <name evidence="19" type="ORF">UX44_C0015G0008</name>
</gene>
<dbReference type="Gene3D" id="1.10.8.50">
    <property type="match status" value="1"/>
</dbReference>
<keyword evidence="7 16" id="KW-0863">Zinc-finger</keyword>
<evidence type="ECO:0000256" key="4">
    <source>
        <dbReference type="ARBA" id="ARBA00011245"/>
    </source>
</evidence>
<dbReference type="InterPro" id="IPR000214">
    <property type="entry name" value="Znf_DNA_glyclase/AP_lyase"/>
</dbReference>
<comment type="similarity">
    <text evidence="3">Belongs to the FPG family.</text>
</comment>
<feature type="domain" description="Formamidopyrimidine-DNA glycosylase catalytic" evidence="18">
    <location>
        <begin position="2"/>
        <end position="107"/>
    </location>
</feature>
<dbReference type="GO" id="GO:0034039">
    <property type="term" value="F:8-oxo-7,8-dihydroguanine DNA N-glycosylase activity"/>
    <property type="evidence" value="ECO:0007669"/>
    <property type="project" value="TreeGrafter"/>
</dbReference>
<evidence type="ECO:0000256" key="3">
    <source>
        <dbReference type="ARBA" id="ARBA00009409"/>
    </source>
</evidence>
<evidence type="ECO:0000256" key="9">
    <source>
        <dbReference type="ARBA" id="ARBA00022833"/>
    </source>
</evidence>
<keyword evidence="9" id="KW-0862">Zinc</keyword>
<dbReference type="PANTHER" id="PTHR22993">
    <property type="entry name" value="FORMAMIDOPYRIMIDINE-DNA GLYCOSYLASE"/>
    <property type="match status" value="1"/>
</dbReference>
<keyword evidence="11" id="KW-0234">DNA repair</keyword>
<dbReference type="InterPro" id="IPR010979">
    <property type="entry name" value="Ribosomal_uS13-like_H2TH"/>
</dbReference>
<dbReference type="Pfam" id="PF01149">
    <property type="entry name" value="Fapy_DNA_glyco"/>
    <property type="match status" value="1"/>
</dbReference>
<reference evidence="19 20" key="1">
    <citation type="journal article" date="2015" name="Nature">
        <title>rRNA introns, odd ribosomes, and small enigmatic genomes across a large radiation of phyla.</title>
        <authorList>
            <person name="Brown C.T."/>
            <person name="Hug L.A."/>
            <person name="Thomas B.C."/>
            <person name="Sharon I."/>
            <person name="Castelle C.J."/>
            <person name="Singh A."/>
            <person name="Wilkins M.J."/>
            <person name="Williams K.H."/>
            <person name="Banfield J.F."/>
        </authorList>
    </citation>
    <scope>NUCLEOTIDE SEQUENCE [LARGE SCALE GENOMIC DNA]</scope>
</reference>
<keyword evidence="12" id="KW-0456">Lyase</keyword>
<evidence type="ECO:0000256" key="6">
    <source>
        <dbReference type="ARBA" id="ARBA00022763"/>
    </source>
</evidence>
<keyword evidence="13" id="KW-0511">Multifunctional enzyme</keyword>
<accession>A0A0G1PDG0</accession>
<dbReference type="AlphaFoldDB" id="A0A0G1PDG0"/>
<sequence>MPELPEIITIRNDLQKELVGKRIVSVGFAKNYKTAAGFAAGLENTTVVGISNVAKLIVIHLSNKKFIASHLNMSGLLLYNAPDQYVKIALAFDTRDKLYYSDTRLFGYFECWDEVKLTAYKKRHGTEALDQSLTPSIFANTLKKRKTSIKAALMDQTLISGIGNIYANDSLFMSCINPWTKTTELTDARYKMLLKNIREVLSEGVTHRGSSIDRYRDIYNKPGTQQNHFRIYGKAGRNCNTCGTRIVFEKIQGRSTYICPKCQPK</sequence>
<dbReference type="GO" id="GO:0140078">
    <property type="term" value="F:class I DNA-(apurinic or apyrimidinic site) endonuclease activity"/>
    <property type="evidence" value="ECO:0007669"/>
    <property type="project" value="UniProtKB-EC"/>
</dbReference>
<dbReference type="FunFam" id="1.10.8.50:FF:000003">
    <property type="entry name" value="Formamidopyrimidine-DNA glycosylase"/>
    <property type="match status" value="1"/>
</dbReference>
<feature type="domain" description="FPG-type" evidence="17">
    <location>
        <begin position="230"/>
        <end position="264"/>
    </location>
</feature>
<evidence type="ECO:0000256" key="2">
    <source>
        <dbReference type="ARBA" id="ARBA00001947"/>
    </source>
</evidence>
<dbReference type="PROSITE" id="PS01242">
    <property type="entry name" value="ZF_FPG_1"/>
    <property type="match status" value="1"/>
</dbReference>
<dbReference type="NCBIfam" id="TIGR00577">
    <property type="entry name" value="fpg"/>
    <property type="match status" value="1"/>
</dbReference>
<evidence type="ECO:0000256" key="5">
    <source>
        <dbReference type="ARBA" id="ARBA00022723"/>
    </source>
</evidence>